<comment type="similarity">
    <text evidence="1 7 8">Belongs to the universal ribosomal protein uS8 family.</text>
</comment>
<dbReference type="GO" id="GO:0005840">
    <property type="term" value="C:ribosome"/>
    <property type="evidence" value="ECO:0007669"/>
    <property type="project" value="UniProtKB-KW"/>
</dbReference>
<proteinExistence type="inferred from homology"/>
<dbReference type="Gene3D" id="3.30.1490.10">
    <property type="match status" value="1"/>
</dbReference>
<evidence type="ECO:0000313" key="9">
    <source>
        <dbReference type="EMBL" id="AJC72995.1"/>
    </source>
</evidence>
<evidence type="ECO:0000256" key="8">
    <source>
        <dbReference type="RuleBase" id="RU003660"/>
    </source>
</evidence>
<dbReference type="STRING" id="1123384.AJ81_00935"/>
<dbReference type="GO" id="GO:0003735">
    <property type="term" value="F:structural constituent of ribosome"/>
    <property type="evidence" value="ECO:0007669"/>
    <property type="project" value="InterPro"/>
</dbReference>
<name>A0A0X1KNX1_9THEM</name>
<evidence type="ECO:0000256" key="2">
    <source>
        <dbReference type="ARBA" id="ARBA00022730"/>
    </source>
</evidence>
<dbReference type="GO" id="GO:0005737">
    <property type="term" value="C:cytoplasm"/>
    <property type="evidence" value="ECO:0007669"/>
    <property type="project" value="UniProtKB-ARBA"/>
</dbReference>
<dbReference type="PANTHER" id="PTHR11758">
    <property type="entry name" value="40S RIBOSOMAL PROTEIN S15A"/>
    <property type="match status" value="1"/>
</dbReference>
<keyword evidence="10" id="KW-1185">Reference proteome</keyword>
<dbReference type="PaxDb" id="1123384-AJ81_00935"/>
<dbReference type="EMBL" id="CP007141">
    <property type="protein sequence ID" value="AJC72995.1"/>
    <property type="molecule type" value="Genomic_DNA"/>
</dbReference>
<keyword evidence="2 7" id="KW-0699">rRNA-binding</keyword>
<dbReference type="AlphaFoldDB" id="A0A0X1KNX1"/>
<keyword evidence="5 7" id="KW-0687">Ribonucleoprotein</keyword>
<dbReference type="OrthoDB" id="9802617at2"/>
<dbReference type="Pfam" id="PF00410">
    <property type="entry name" value="Ribosomal_S8"/>
    <property type="match status" value="1"/>
</dbReference>
<dbReference type="GO" id="GO:0006412">
    <property type="term" value="P:translation"/>
    <property type="evidence" value="ECO:0007669"/>
    <property type="project" value="UniProtKB-UniRule"/>
</dbReference>
<evidence type="ECO:0000256" key="5">
    <source>
        <dbReference type="ARBA" id="ARBA00023274"/>
    </source>
</evidence>
<dbReference type="HAMAP" id="MF_01302_B">
    <property type="entry name" value="Ribosomal_uS8_B"/>
    <property type="match status" value="1"/>
</dbReference>
<gene>
    <name evidence="7" type="primary">rpsH</name>
    <name evidence="9" type="ORF">AJ81_00935</name>
</gene>
<dbReference type="GO" id="GO:0019843">
    <property type="term" value="F:rRNA binding"/>
    <property type="evidence" value="ECO:0007669"/>
    <property type="project" value="UniProtKB-UniRule"/>
</dbReference>
<organism evidence="9 10">
    <name type="scientific">Pseudothermotoga hypogea DSM 11164 = NBRC 106472</name>
    <dbReference type="NCBI Taxonomy" id="1123384"/>
    <lineage>
        <taxon>Bacteria</taxon>
        <taxon>Thermotogati</taxon>
        <taxon>Thermotogota</taxon>
        <taxon>Thermotogae</taxon>
        <taxon>Thermotogales</taxon>
        <taxon>Thermotogaceae</taxon>
        <taxon>Pseudothermotoga</taxon>
    </lineage>
</organism>
<keyword evidence="3 7" id="KW-0694">RNA-binding</keyword>
<evidence type="ECO:0000256" key="7">
    <source>
        <dbReference type="HAMAP-Rule" id="MF_01302"/>
    </source>
</evidence>
<protein>
    <recommendedName>
        <fullName evidence="6 7">Small ribosomal subunit protein uS8</fullName>
    </recommendedName>
</protein>
<dbReference type="PATRIC" id="fig|1123384.7.peg.185"/>
<keyword evidence="4 7" id="KW-0689">Ribosomal protein</keyword>
<evidence type="ECO:0000256" key="4">
    <source>
        <dbReference type="ARBA" id="ARBA00022980"/>
    </source>
</evidence>
<sequence length="134" mass="15345">MWSDPIADMLTRIRNANVAFKEYVDVPASNMKRAICEILKREGFIQDYKYIEDGKQGILRIHMKYKGLRRNRERVIHGIVRVSKPGRRVYVTKDELPKVKNGLGIAILTTSKGIVTDKEARELGVGGEVIAYIW</sequence>
<evidence type="ECO:0000313" key="10">
    <source>
        <dbReference type="Proteomes" id="UP000077469"/>
    </source>
</evidence>
<dbReference type="InterPro" id="IPR035987">
    <property type="entry name" value="Ribosomal_uS8_sf"/>
</dbReference>
<dbReference type="RefSeq" id="WP_031503227.1">
    <property type="nucleotide sequence ID" value="NC_022795.1"/>
</dbReference>
<dbReference type="InterPro" id="IPR000630">
    <property type="entry name" value="Ribosomal_uS8"/>
</dbReference>
<comment type="subunit">
    <text evidence="7">Part of the 30S ribosomal subunit. Contacts proteins S5 and S12.</text>
</comment>
<dbReference type="SUPFAM" id="SSF56047">
    <property type="entry name" value="Ribosomal protein S8"/>
    <property type="match status" value="1"/>
</dbReference>
<dbReference type="InterPro" id="IPR047863">
    <property type="entry name" value="Ribosomal_uS8_CS"/>
</dbReference>
<dbReference type="PROSITE" id="PS00053">
    <property type="entry name" value="RIBOSOMAL_S8"/>
    <property type="match status" value="1"/>
</dbReference>
<dbReference type="GO" id="GO:1990904">
    <property type="term" value="C:ribonucleoprotein complex"/>
    <property type="evidence" value="ECO:0007669"/>
    <property type="project" value="UniProtKB-KW"/>
</dbReference>
<dbReference type="Gene3D" id="3.30.1370.30">
    <property type="match status" value="1"/>
</dbReference>
<dbReference type="FunFam" id="3.30.1490.10:FF:000001">
    <property type="entry name" value="30S ribosomal protein S8"/>
    <property type="match status" value="1"/>
</dbReference>
<accession>A0A0X1KNX1</accession>
<reference evidence="9 10" key="1">
    <citation type="submission" date="2014-01" db="EMBL/GenBank/DDBJ databases">
        <title>Genome sequencing of Thermotog hypogea.</title>
        <authorList>
            <person name="Zhang X."/>
            <person name="Alvare G."/>
            <person name="Fristensky B."/>
            <person name="Chen L."/>
            <person name="Suen T."/>
            <person name="Chen Q."/>
            <person name="Ma K."/>
        </authorList>
    </citation>
    <scope>NUCLEOTIDE SEQUENCE [LARGE SCALE GENOMIC DNA]</scope>
    <source>
        <strain evidence="9 10">DSM 11164</strain>
    </source>
</reference>
<evidence type="ECO:0000256" key="6">
    <source>
        <dbReference type="ARBA" id="ARBA00035258"/>
    </source>
</evidence>
<dbReference type="KEGG" id="phy:AJ81_00935"/>
<dbReference type="FunFam" id="3.30.1370.30:FF:000002">
    <property type="entry name" value="30S ribosomal protein S8"/>
    <property type="match status" value="1"/>
</dbReference>
<evidence type="ECO:0000256" key="1">
    <source>
        <dbReference type="ARBA" id="ARBA00006471"/>
    </source>
</evidence>
<dbReference type="NCBIfam" id="NF001109">
    <property type="entry name" value="PRK00136.1"/>
    <property type="match status" value="1"/>
</dbReference>
<evidence type="ECO:0000256" key="3">
    <source>
        <dbReference type="ARBA" id="ARBA00022884"/>
    </source>
</evidence>
<comment type="function">
    <text evidence="7">One of the primary rRNA binding proteins, it binds directly to 16S rRNA central domain where it helps coordinate assembly of the platform of the 30S subunit.</text>
</comment>
<dbReference type="Proteomes" id="UP000077469">
    <property type="component" value="Chromosome"/>
</dbReference>